<gene>
    <name evidence="10" type="ORF">BSZ40_01925</name>
</gene>
<dbReference type="AlphaFoldDB" id="A0A1Q5PXU4"/>
<organism evidence="10 11">
    <name type="scientific">Buchananella hordeovulneris</name>
    <dbReference type="NCBI Taxonomy" id="52770"/>
    <lineage>
        <taxon>Bacteria</taxon>
        <taxon>Bacillati</taxon>
        <taxon>Actinomycetota</taxon>
        <taxon>Actinomycetes</taxon>
        <taxon>Actinomycetales</taxon>
        <taxon>Actinomycetaceae</taxon>
        <taxon>Buchananella</taxon>
    </lineage>
</organism>
<name>A0A1Q5PXU4_9ACTO</name>
<dbReference type="GO" id="GO:0031071">
    <property type="term" value="F:cysteine desulfurase activity"/>
    <property type="evidence" value="ECO:0007669"/>
    <property type="project" value="UniProtKB-UniRule"/>
</dbReference>
<dbReference type="STRING" id="52770.BSZ40_01925"/>
<comment type="cofactor">
    <cofactor evidence="1 7">
        <name>pyridoxal 5'-phosphate</name>
        <dbReference type="ChEBI" id="CHEBI:597326"/>
    </cofactor>
</comment>
<comment type="function">
    <text evidence="8">Catalyzes the removal of elemental sulfur and selenium atoms from L-cysteine, L-cystine, L-selenocysteine, and L-selenocystine to produce L-alanine.</text>
</comment>
<dbReference type="InterPro" id="IPR010970">
    <property type="entry name" value="Cys_dSase_SufS"/>
</dbReference>
<dbReference type="CDD" id="cd06453">
    <property type="entry name" value="SufS_like"/>
    <property type="match status" value="1"/>
</dbReference>
<accession>A0A1Q5PXU4</accession>
<dbReference type="InterPro" id="IPR016454">
    <property type="entry name" value="Cysteine_dSase"/>
</dbReference>
<sequence length="419" mass="44126">MTYDPDRLRADFPALQQAPRGGSRLVYLDWAATAQRPQAVMAAEVEFTEQAYGAVNRGTHLLADRATEAFEAARTQVASYLGAEAHNLVWTSGATAALNMVAGGLGLAATGWRGSKWLRLGPGDEIAVTRAEHHANLVPWQELAARTGARLTWLELDAQGRIDLASLPVINSRTKVVACTHASNVTGALTPVAEIVAAARQVGAVTVLDVCQSAAHGQLDLPALGVDFAAVSAHKMCGPTGIGALYGRAEMLAQLPPTLTGGSMVTTVTMEKAEFHAAPAGLEAGTQPVTQAVAWAAAVKYLRALGSAALQRHRAEMTELLLAAVRRVPHVRLLGPDQPDHRLPIVAFAVDGVHPHDVGQFLDSQGVAVRVGHHCAQPLHAHFGVKSSSRASAGPVTTRADIEVFAQALAQVRSFFGVQ</sequence>
<dbReference type="InParanoid" id="A0A1Q5PXU4"/>
<dbReference type="Proteomes" id="UP000185612">
    <property type="component" value="Unassembled WGS sequence"/>
</dbReference>
<dbReference type="SUPFAM" id="SSF53383">
    <property type="entry name" value="PLP-dependent transferases"/>
    <property type="match status" value="1"/>
</dbReference>
<dbReference type="Pfam" id="PF00266">
    <property type="entry name" value="Aminotran_5"/>
    <property type="match status" value="1"/>
</dbReference>
<evidence type="ECO:0000313" key="10">
    <source>
        <dbReference type="EMBL" id="OKL52269.1"/>
    </source>
</evidence>
<dbReference type="InterPro" id="IPR015422">
    <property type="entry name" value="PyrdxlP-dep_Trfase_small"/>
</dbReference>
<dbReference type="InterPro" id="IPR015424">
    <property type="entry name" value="PyrdxlP-dep_Trfase"/>
</dbReference>
<dbReference type="NCBIfam" id="TIGR01979">
    <property type="entry name" value="sufS"/>
    <property type="match status" value="1"/>
</dbReference>
<keyword evidence="5 8" id="KW-0663">Pyridoxal phosphate</keyword>
<dbReference type="Gene3D" id="3.90.1150.10">
    <property type="entry name" value="Aspartate Aminotransferase, domain 1"/>
    <property type="match status" value="1"/>
</dbReference>
<dbReference type="FunCoup" id="A0A1Q5PXU4">
    <property type="interactions" value="125"/>
</dbReference>
<dbReference type="PANTHER" id="PTHR43586:SF8">
    <property type="entry name" value="CYSTEINE DESULFURASE 1, CHLOROPLASTIC"/>
    <property type="match status" value="1"/>
</dbReference>
<evidence type="ECO:0000256" key="5">
    <source>
        <dbReference type="ARBA" id="ARBA00022898"/>
    </source>
</evidence>
<dbReference type="RefSeq" id="WP_073822794.1">
    <property type="nucleotide sequence ID" value="NZ_JAUNKL010000042.1"/>
</dbReference>
<evidence type="ECO:0000313" key="11">
    <source>
        <dbReference type="Proteomes" id="UP000185612"/>
    </source>
</evidence>
<proteinExistence type="inferred from homology"/>
<evidence type="ECO:0000259" key="9">
    <source>
        <dbReference type="Pfam" id="PF00266"/>
    </source>
</evidence>
<dbReference type="Gene3D" id="3.40.640.10">
    <property type="entry name" value="Type I PLP-dependent aspartate aminotransferase-like (Major domain)"/>
    <property type="match status" value="1"/>
</dbReference>
<dbReference type="PROSITE" id="PS00595">
    <property type="entry name" value="AA_TRANSFER_CLASS_5"/>
    <property type="match status" value="1"/>
</dbReference>
<keyword evidence="4 8" id="KW-0808">Transferase</keyword>
<feature type="domain" description="Aminotransferase class V" evidence="9">
    <location>
        <begin position="26"/>
        <end position="405"/>
    </location>
</feature>
<dbReference type="InterPro" id="IPR000192">
    <property type="entry name" value="Aminotrans_V_dom"/>
</dbReference>
<evidence type="ECO:0000256" key="2">
    <source>
        <dbReference type="ARBA" id="ARBA00010447"/>
    </source>
</evidence>
<dbReference type="EC" id="2.8.1.7" evidence="3 8"/>
<dbReference type="PIRSF" id="PIRSF005572">
    <property type="entry name" value="NifS"/>
    <property type="match status" value="1"/>
</dbReference>
<dbReference type="InterPro" id="IPR015421">
    <property type="entry name" value="PyrdxlP-dep_Trfase_major"/>
</dbReference>
<evidence type="ECO:0000256" key="4">
    <source>
        <dbReference type="ARBA" id="ARBA00022679"/>
    </source>
</evidence>
<evidence type="ECO:0000256" key="6">
    <source>
        <dbReference type="ARBA" id="ARBA00050776"/>
    </source>
</evidence>
<comment type="similarity">
    <text evidence="2 8">Belongs to the class-V pyridoxal-phosphate-dependent aminotransferase family. Csd subfamily.</text>
</comment>
<reference evidence="11" key="1">
    <citation type="submission" date="2016-12" db="EMBL/GenBank/DDBJ databases">
        <authorList>
            <person name="Meng X."/>
        </authorList>
    </citation>
    <scope>NUCLEOTIDE SEQUENCE [LARGE SCALE GENOMIC DNA]</scope>
    <source>
        <strain evidence="11">DSM 20732</strain>
    </source>
</reference>
<evidence type="ECO:0000256" key="8">
    <source>
        <dbReference type="RuleBase" id="RU004506"/>
    </source>
</evidence>
<dbReference type="PANTHER" id="PTHR43586">
    <property type="entry name" value="CYSTEINE DESULFURASE"/>
    <property type="match status" value="1"/>
</dbReference>
<comment type="catalytic activity">
    <reaction evidence="6 8">
        <text>(sulfur carrier)-H + L-cysteine = (sulfur carrier)-SH + L-alanine</text>
        <dbReference type="Rhea" id="RHEA:43892"/>
        <dbReference type="Rhea" id="RHEA-COMP:14737"/>
        <dbReference type="Rhea" id="RHEA-COMP:14739"/>
        <dbReference type="ChEBI" id="CHEBI:29917"/>
        <dbReference type="ChEBI" id="CHEBI:35235"/>
        <dbReference type="ChEBI" id="CHEBI:57972"/>
        <dbReference type="ChEBI" id="CHEBI:64428"/>
        <dbReference type="EC" id="2.8.1.7"/>
    </reaction>
</comment>
<comment type="caution">
    <text evidence="10">The sequence shown here is derived from an EMBL/GenBank/DDBJ whole genome shotgun (WGS) entry which is preliminary data.</text>
</comment>
<dbReference type="EMBL" id="MQVS01000002">
    <property type="protein sequence ID" value="OKL52269.1"/>
    <property type="molecule type" value="Genomic_DNA"/>
</dbReference>
<dbReference type="GO" id="GO:0006534">
    <property type="term" value="P:cysteine metabolic process"/>
    <property type="evidence" value="ECO:0007669"/>
    <property type="project" value="UniProtKB-UniRule"/>
</dbReference>
<evidence type="ECO:0000256" key="3">
    <source>
        <dbReference type="ARBA" id="ARBA00012239"/>
    </source>
</evidence>
<dbReference type="OrthoDB" id="9804366at2"/>
<keyword evidence="11" id="KW-1185">Reference proteome</keyword>
<dbReference type="InterPro" id="IPR020578">
    <property type="entry name" value="Aminotrans_V_PyrdxlP_BS"/>
</dbReference>
<protein>
    <recommendedName>
        <fullName evidence="3 8">Cysteine desulfurase</fullName>
        <ecNumber evidence="3 8">2.8.1.7</ecNumber>
    </recommendedName>
</protein>
<evidence type="ECO:0000256" key="1">
    <source>
        <dbReference type="ARBA" id="ARBA00001933"/>
    </source>
</evidence>
<dbReference type="GO" id="GO:0030170">
    <property type="term" value="F:pyridoxal phosphate binding"/>
    <property type="evidence" value="ECO:0007669"/>
    <property type="project" value="UniProtKB-UniRule"/>
</dbReference>
<evidence type="ECO:0000256" key="7">
    <source>
        <dbReference type="RuleBase" id="RU004504"/>
    </source>
</evidence>